<sequence length="872" mass="95378">MPAPRTAPLEAHRLVPLLSPSTTASTPLDTAPTSPDQAGHSLLGNTTRPGDDDGWAVERPPLKRDYLDDDGLLTRLAARVPLLRAVAHWRPDARRARSVAVLAVGLATLGGILVTTAAAGHLRHLADDLEGASGWRDKLSGAAHGVTGWLWGAEEPWRRPMRVERDPTVSLGDYLANISFVPFPVPASTSSILATSNTTNGSASNDPDSYPAADRRRSTTPLPHPSYSTTDDRNVVLLTMCDGRYVHAVRIWALRARDLGLHRDNVVVLCLDAACLDEAEAHGLHAYGGFVKEAYASRVPVVGQGLEVPDLPPLDASSSRPGGASGARILDKREGRDGGAERGAFMQYIKFRALYEINAAGFASLFFEADTALTKNPFVDSMRPLVAGPDPSSLGVAPADLSIDERRRMPSPFALPRAHVAAAAEDQAAAAAAASDASLVDPEGLDPGWDMLMTQDGWHVANFGFFLMRPTMATTLFWRSTLRQYVARGGWDQEVVAQSVHEHGWTQQWLPGWWEEGESAANETTTEAPTTYEERNRREQWHFVDELDGLRDGERLRIAMLPLSQFFAYHVWLFGWWKPPPDLPDPVVHHMTAINYQMRNFWPKERGWYSDIDGYYSHPRPLLVPWNATHAPEVAVVEGEPSSPAPANRTLYSRDEPDFAASTLTGTSDDLLHYARILQLLGAVSTTMPVSNQSSQGEFADGSSRAAGSADTFAVKLPGKLHIVREWDTIEQDSTRLLDLDAAVRASVDVVEPAFFKHAAPFLSPGELTAWTSTRLRISLAAFDSPIALVSHLRDVLAPYLGSTAAGFPARGVVVELSDWEATLGWSLDDLDAEERAGGIDEQGFEALRTSRRCQGWERVETIPFLWCTAEE</sequence>
<feature type="region of interest" description="Disordered" evidence="1">
    <location>
        <begin position="312"/>
        <end position="335"/>
    </location>
</feature>
<accession>A0A0P9EN15</accession>
<gene>
    <name evidence="4" type="ORF">RHOBADRAFT_55067</name>
</gene>
<keyword evidence="2" id="KW-0472">Membrane</keyword>
<feature type="compositionally biased region" description="Polar residues" evidence="1">
    <location>
        <begin position="195"/>
        <end position="207"/>
    </location>
</feature>
<proteinExistence type="predicted"/>
<keyword evidence="5" id="KW-1185">Reference proteome</keyword>
<organism evidence="4 5">
    <name type="scientific">Rhodotorula graminis (strain WP1)</name>
    <dbReference type="NCBI Taxonomy" id="578459"/>
    <lineage>
        <taxon>Eukaryota</taxon>
        <taxon>Fungi</taxon>
        <taxon>Dikarya</taxon>
        <taxon>Basidiomycota</taxon>
        <taxon>Pucciniomycotina</taxon>
        <taxon>Microbotryomycetes</taxon>
        <taxon>Sporidiobolales</taxon>
        <taxon>Sporidiobolaceae</taxon>
        <taxon>Rhodotorula</taxon>
    </lineage>
</organism>
<keyword evidence="2" id="KW-0812">Transmembrane</keyword>
<evidence type="ECO:0000256" key="2">
    <source>
        <dbReference type="SAM" id="Phobius"/>
    </source>
</evidence>
<dbReference type="Proteomes" id="UP000053890">
    <property type="component" value="Unassembled WGS sequence"/>
</dbReference>
<name>A0A0P9EN15_RHOGW</name>
<dbReference type="EMBL" id="KQ474083">
    <property type="protein sequence ID" value="KPV73305.1"/>
    <property type="molecule type" value="Genomic_DNA"/>
</dbReference>
<feature type="compositionally biased region" description="Polar residues" evidence="1">
    <location>
        <begin position="19"/>
        <end position="36"/>
    </location>
</feature>
<protein>
    <recommendedName>
        <fullName evidence="3">Nucleotide-diphospho-sugar transferase domain-containing protein</fullName>
    </recommendedName>
</protein>
<feature type="region of interest" description="Disordered" evidence="1">
    <location>
        <begin position="195"/>
        <end position="229"/>
    </location>
</feature>
<dbReference type="Pfam" id="PF03407">
    <property type="entry name" value="Nucleotid_trans"/>
    <property type="match status" value="1"/>
</dbReference>
<dbReference type="GeneID" id="28978097"/>
<feature type="transmembrane region" description="Helical" evidence="2">
    <location>
        <begin position="99"/>
        <end position="119"/>
    </location>
</feature>
<evidence type="ECO:0000313" key="5">
    <source>
        <dbReference type="Proteomes" id="UP000053890"/>
    </source>
</evidence>
<reference evidence="4 5" key="1">
    <citation type="journal article" date="2015" name="Front. Microbiol.">
        <title>Genome sequence of the plant growth promoting endophytic yeast Rhodotorula graminis WP1.</title>
        <authorList>
            <person name="Firrincieli A."/>
            <person name="Otillar R."/>
            <person name="Salamov A."/>
            <person name="Schmutz J."/>
            <person name="Khan Z."/>
            <person name="Redman R.S."/>
            <person name="Fleck N.D."/>
            <person name="Lindquist E."/>
            <person name="Grigoriev I.V."/>
            <person name="Doty S.L."/>
        </authorList>
    </citation>
    <scope>NUCLEOTIDE SEQUENCE [LARGE SCALE GENOMIC DNA]</scope>
    <source>
        <strain evidence="4 5">WP1</strain>
    </source>
</reference>
<feature type="domain" description="Nucleotide-diphospho-sugar transferase" evidence="3">
    <location>
        <begin position="346"/>
        <end position="528"/>
    </location>
</feature>
<dbReference type="OMA" id="WPKERGW"/>
<evidence type="ECO:0000259" key="3">
    <source>
        <dbReference type="Pfam" id="PF03407"/>
    </source>
</evidence>
<feature type="compositionally biased region" description="Low complexity" evidence="1">
    <location>
        <begin position="316"/>
        <end position="328"/>
    </location>
</feature>
<keyword evidence="2" id="KW-1133">Transmembrane helix</keyword>
<dbReference type="InterPro" id="IPR005069">
    <property type="entry name" value="Nucl-diP-sugar_transferase"/>
</dbReference>
<feature type="region of interest" description="Disordered" evidence="1">
    <location>
        <begin position="1"/>
        <end position="55"/>
    </location>
</feature>
<dbReference type="AlphaFoldDB" id="A0A0P9EN15"/>
<evidence type="ECO:0000313" key="4">
    <source>
        <dbReference type="EMBL" id="KPV73305.1"/>
    </source>
</evidence>
<dbReference type="RefSeq" id="XP_018269354.1">
    <property type="nucleotide sequence ID" value="XM_018417649.1"/>
</dbReference>
<dbReference type="OrthoDB" id="2521313at2759"/>
<evidence type="ECO:0000256" key="1">
    <source>
        <dbReference type="SAM" id="MobiDB-lite"/>
    </source>
</evidence>